<evidence type="ECO:0000256" key="1">
    <source>
        <dbReference type="ARBA" id="ARBA00005947"/>
    </source>
</evidence>
<feature type="region of interest" description="Disordered" evidence="2">
    <location>
        <begin position="1"/>
        <end position="21"/>
    </location>
</feature>
<dbReference type="InterPro" id="IPR000286">
    <property type="entry name" value="HDACs"/>
</dbReference>
<dbReference type="STRING" id="106634.TVD_00750"/>
<dbReference type="PRINTS" id="PR01270">
    <property type="entry name" value="HDASUPER"/>
</dbReference>
<dbReference type="InterPro" id="IPR023801">
    <property type="entry name" value="His_deacetylse_dom"/>
</dbReference>
<dbReference type="SUPFAM" id="SSF52768">
    <property type="entry name" value="Arginase/deacetylase"/>
    <property type="match status" value="1"/>
</dbReference>
<dbReference type="InterPro" id="IPR023696">
    <property type="entry name" value="Ureohydrolase_dom_sf"/>
</dbReference>
<evidence type="ECO:0000313" key="4">
    <source>
        <dbReference type="Proteomes" id="UP000064201"/>
    </source>
</evidence>
<dbReference type="EMBL" id="CP011367">
    <property type="protein sequence ID" value="AKJ93982.1"/>
    <property type="molecule type" value="Genomic_DNA"/>
</dbReference>
<dbReference type="OrthoDB" id="9808367at2"/>
<dbReference type="CDD" id="cd11599">
    <property type="entry name" value="HDAC_classII_2"/>
    <property type="match status" value="1"/>
</dbReference>
<evidence type="ECO:0000256" key="2">
    <source>
        <dbReference type="SAM" id="MobiDB-lite"/>
    </source>
</evidence>
<organism evidence="3 4">
    <name type="scientific">Thioalkalivibrio versutus</name>
    <dbReference type="NCBI Taxonomy" id="106634"/>
    <lineage>
        <taxon>Bacteria</taxon>
        <taxon>Pseudomonadati</taxon>
        <taxon>Pseudomonadota</taxon>
        <taxon>Gammaproteobacteria</taxon>
        <taxon>Chromatiales</taxon>
        <taxon>Ectothiorhodospiraceae</taxon>
        <taxon>Thioalkalivibrio</taxon>
    </lineage>
</organism>
<keyword evidence="4" id="KW-1185">Reference proteome</keyword>
<dbReference type="PATRIC" id="fig|106634.4.peg.153"/>
<dbReference type="Proteomes" id="UP000064201">
    <property type="component" value="Chromosome"/>
</dbReference>
<accession>A0A0G3G368</accession>
<reference evidence="3 4" key="1">
    <citation type="submission" date="2015-04" db="EMBL/GenBank/DDBJ databases">
        <title>Complete Sequence for the Genome of the Thioalkalivibrio versutus D301.</title>
        <authorList>
            <person name="Mu T."/>
            <person name="Zhou J."/>
            <person name="Xu X."/>
        </authorList>
    </citation>
    <scope>NUCLEOTIDE SEQUENCE [LARGE SCALE GENOMIC DNA]</scope>
    <source>
        <strain evidence="3 4">D301</strain>
    </source>
</reference>
<dbReference type="RefSeq" id="WP_018144758.1">
    <property type="nucleotide sequence ID" value="NZ_CP011367.1"/>
</dbReference>
<feature type="compositionally biased region" description="Basic and acidic residues" evidence="2">
    <location>
        <begin position="11"/>
        <end position="21"/>
    </location>
</feature>
<name>A0A0G3G368_9GAMM</name>
<dbReference type="Pfam" id="PF00850">
    <property type="entry name" value="Hist_deacetyl"/>
    <property type="match status" value="1"/>
</dbReference>
<sequence length="307" mass="32714">MNLAFFSPDAGLEHDNGPGHPECPERLSAIRDQLVASGLDPWVLHREAFPATRADLRRVHTRDFIDTIQQHVPEGGRVMLDGDTALSPGSREAALLAAGAGIGAVDWVMGAANRRAFCAVRPPGHHARADRAAGFCLFNNVVIAARHAQERHGVGRIAIVDFDVHHGDGTESLVAGDDAILFASAFEHPAYPGSGIPPLADNCLNVPVPGGSSGEQWRDAVAGAWFDALDAFAPELVLISAGFDAHREDELSRLLLAEDDYAWITRELVALAERHADGRVVSMLEGGYALSALGRSVVAHMRALAAL</sequence>
<protein>
    <submittedName>
        <fullName evidence="3">Deacetylase</fullName>
    </submittedName>
</protein>
<dbReference type="InterPro" id="IPR037138">
    <property type="entry name" value="His_deacetylse_dom_sf"/>
</dbReference>
<proteinExistence type="inferred from homology"/>
<dbReference type="GO" id="GO:0040029">
    <property type="term" value="P:epigenetic regulation of gene expression"/>
    <property type="evidence" value="ECO:0007669"/>
    <property type="project" value="TreeGrafter"/>
</dbReference>
<dbReference type="PANTHER" id="PTHR10625:SF10">
    <property type="entry name" value="HISTONE DEACETYLASE HDAC1"/>
    <property type="match status" value="1"/>
</dbReference>
<dbReference type="PANTHER" id="PTHR10625">
    <property type="entry name" value="HISTONE DEACETYLASE HDAC1-RELATED"/>
    <property type="match status" value="1"/>
</dbReference>
<dbReference type="GO" id="GO:0004407">
    <property type="term" value="F:histone deacetylase activity"/>
    <property type="evidence" value="ECO:0007669"/>
    <property type="project" value="TreeGrafter"/>
</dbReference>
<dbReference type="KEGG" id="tvr:TVD_00750"/>
<dbReference type="AlphaFoldDB" id="A0A0G3G368"/>
<comment type="similarity">
    <text evidence="1">Belongs to the histone deacetylase family.</text>
</comment>
<dbReference type="Gene3D" id="3.40.800.20">
    <property type="entry name" value="Histone deacetylase domain"/>
    <property type="match status" value="1"/>
</dbReference>
<gene>
    <name evidence="3" type="ORF">TVD_00750</name>
</gene>
<evidence type="ECO:0000313" key="3">
    <source>
        <dbReference type="EMBL" id="AKJ93982.1"/>
    </source>
</evidence>